<gene>
    <name evidence="1" type="ORF">PHSY_005802</name>
</gene>
<evidence type="ECO:0000313" key="2">
    <source>
        <dbReference type="Proteomes" id="UP000014071"/>
    </source>
</evidence>
<protein>
    <submittedName>
        <fullName evidence="1">Uncharacterized protein</fullName>
    </submittedName>
</protein>
<sequence length="144" mass="15607">MAEFRFEDFRMTIGFVNHERAPFASATITYIVVDSVRTISIASKRGHAHISEVARTTCRPRQCYESMQSECDRDGGETCHCTTRMFCNGSGASSRLEGQGKAGGAGTRTCCTASKARRSVDRGVVSIRSSAAIIIVGSTQRNDS</sequence>
<name>R9PA04_PSEHS</name>
<dbReference type="RefSeq" id="XP_012191800.1">
    <property type="nucleotide sequence ID" value="XM_012336410.1"/>
</dbReference>
<dbReference type="EMBL" id="DF238816">
    <property type="protein sequence ID" value="GAC98213.1"/>
    <property type="molecule type" value="Genomic_DNA"/>
</dbReference>
<evidence type="ECO:0000313" key="1">
    <source>
        <dbReference type="EMBL" id="GAC98213.1"/>
    </source>
</evidence>
<dbReference type="Proteomes" id="UP000014071">
    <property type="component" value="Unassembled WGS sequence"/>
</dbReference>
<dbReference type="GeneID" id="24111079"/>
<dbReference type="AlphaFoldDB" id="R9PA04"/>
<accession>R9PA04</accession>
<proteinExistence type="predicted"/>
<dbReference type="HOGENOM" id="CLU_1797323_0_0_1"/>
<keyword evidence="2" id="KW-1185">Reference proteome</keyword>
<reference evidence="2" key="1">
    <citation type="journal article" date="2013" name="Genome Announc.">
        <title>Draft genome sequence of the basidiomycetous yeast-like fungus Pseudozyma hubeiensis SY62, which produces an abundant amount of the biosurfactant mannosylerythritol lipids.</title>
        <authorList>
            <person name="Konishi M."/>
            <person name="Hatada Y."/>
            <person name="Horiuchi J."/>
        </authorList>
    </citation>
    <scope>NUCLEOTIDE SEQUENCE [LARGE SCALE GENOMIC DNA]</scope>
    <source>
        <strain evidence="2">SY62</strain>
    </source>
</reference>
<organism evidence="1 2">
    <name type="scientific">Pseudozyma hubeiensis (strain SY62)</name>
    <name type="common">Yeast</name>
    <dbReference type="NCBI Taxonomy" id="1305764"/>
    <lineage>
        <taxon>Eukaryota</taxon>
        <taxon>Fungi</taxon>
        <taxon>Dikarya</taxon>
        <taxon>Basidiomycota</taxon>
        <taxon>Ustilaginomycotina</taxon>
        <taxon>Ustilaginomycetes</taxon>
        <taxon>Ustilaginales</taxon>
        <taxon>Ustilaginaceae</taxon>
        <taxon>Pseudozyma</taxon>
    </lineage>
</organism>